<evidence type="ECO:0000256" key="3">
    <source>
        <dbReference type="ARBA" id="ARBA00011291"/>
    </source>
</evidence>
<geneLocation type="mitochondrion" evidence="16"/>
<dbReference type="GO" id="GO:0045259">
    <property type="term" value="C:proton-transporting ATP synthase complex"/>
    <property type="evidence" value="ECO:0007669"/>
    <property type="project" value="UniProtKB-KW"/>
</dbReference>
<dbReference type="InterPro" id="IPR001421">
    <property type="entry name" value="ATP8_metazoa"/>
</dbReference>
<evidence type="ECO:0000256" key="11">
    <source>
        <dbReference type="ARBA" id="ARBA00023136"/>
    </source>
</evidence>
<accession>A0A8K1NPD6</accession>
<reference evidence="16" key="1">
    <citation type="journal article" date="2021" name="Zool. J. Linn. Soc.">
        <title>Middle Jurassic origin in India: a new look at evolution of Vermileonidae and time-scaled relationships of lower brachyceran flies.</title>
        <authorList>
            <person name="Wang L."/>
            <person name="Ding S."/>
            <person name="Cameron S.L."/>
            <person name="Li X."/>
            <person name="Liu Y."/>
            <person name="Yao G."/>
            <person name="Yang D."/>
        </authorList>
    </citation>
    <scope>NUCLEOTIDE SEQUENCE</scope>
</reference>
<evidence type="ECO:0000256" key="12">
    <source>
        <dbReference type="ARBA" id="ARBA00024864"/>
    </source>
</evidence>
<evidence type="ECO:0000256" key="15">
    <source>
        <dbReference type="SAM" id="Phobius"/>
    </source>
</evidence>
<evidence type="ECO:0000256" key="14">
    <source>
        <dbReference type="SAM" id="MobiDB-lite"/>
    </source>
</evidence>
<dbReference type="GO" id="GO:0015078">
    <property type="term" value="F:proton transmembrane transporter activity"/>
    <property type="evidence" value="ECO:0007669"/>
    <property type="project" value="InterPro"/>
</dbReference>
<dbReference type="EMBL" id="MW042673">
    <property type="protein sequence ID" value="UDF83733.1"/>
    <property type="molecule type" value="Genomic_DNA"/>
</dbReference>
<keyword evidence="4 13" id="KW-0813">Transport</keyword>
<evidence type="ECO:0000256" key="1">
    <source>
        <dbReference type="ARBA" id="ARBA00004304"/>
    </source>
</evidence>
<dbReference type="Pfam" id="PF00895">
    <property type="entry name" value="ATP-synt_8"/>
    <property type="match status" value="1"/>
</dbReference>
<keyword evidence="5 13" id="KW-0138">CF(0)</keyword>
<sequence>MPQMAPISWLTLFIFFSLNFIVINTLNFFSTTPEPSSSDQKSILHPHLNWKW</sequence>
<gene>
    <name evidence="16" type="primary">atp8</name>
</gene>
<keyword evidence="9 13" id="KW-0406">Ion transport</keyword>
<evidence type="ECO:0000256" key="9">
    <source>
        <dbReference type="ARBA" id="ARBA00023065"/>
    </source>
</evidence>
<keyword evidence="10 13" id="KW-0496">Mitochondrion</keyword>
<evidence type="ECO:0000256" key="5">
    <source>
        <dbReference type="ARBA" id="ARBA00022547"/>
    </source>
</evidence>
<keyword evidence="7 13" id="KW-0375">Hydrogen ion transport</keyword>
<feature type="compositionally biased region" description="Polar residues" evidence="14">
    <location>
        <begin position="32"/>
        <end position="41"/>
    </location>
</feature>
<evidence type="ECO:0000313" key="16">
    <source>
        <dbReference type="EMBL" id="UDF83733.1"/>
    </source>
</evidence>
<comment type="subunit">
    <text evidence="3">F-type ATPases have 2 components, CF(1) - the catalytic core - and CF(0) - the membrane proton channel.</text>
</comment>
<evidence type="ECO:0000256" key="6">
    <source>
        <dbReference type="ARBA" id="ARBA00022692"/>
    </source>
</evidence>
<evidence type="ECO:0000256" key="4">
    <source>
        <dbReference type="ARBA" id="ARBA00022448"/>
    </source>
</evidence>
<dbReference type="GO" id="GO:0031966">
    <property type="term" value="C:mitochondrial membrane"/>
    <property type="evidence" value="ECO:0007669"/>
    <property type="project" value="UniProtKB-SubCell"/>
</dbReference>
<evidence type="ECO:0000256" key="8">
    <source>
        <dbReference type="ARBA" id="ARBA00022989"/>
    </source>
</evidence>
<organism evidence="16">
    <name type="scientific">Mythicomyia sp</name>
    <dbReference type="NCBI Taxonomy" id="2885616"/>
    <lineage>
        <taxon>Eukaryota</taxon>
        <taxon>Metazoa</taxon>
        <taxon>Ecdysozoa</taxon>
        <taxon>Arthropoda</taxon>
        <taxon>Hexapoda</taxon>
        <taxon>Insecta</taxon>
        <taxon>Pterygota</taxon>
        <taxon>Neoptera</taxon>
        <taxon>Endopterygota</taxon>
        <taxon>Diptera</taxon>
        <taxon>Brachycera</taxon>
        <taxon>Muscomorpha</taxon>
        <taxon>Asiloidea</taxon>
        <taxon>Mythicomyiidae</taxon>
        <taxon>Mythicomyia</taxon>
    </lineage>
</organism>
<comment type="subcellular location">
    <subcellularLocation>
        <location evidence="1 13">Mitochondrion membrane</location>
        <topology evidence="1 13">Single-pass membrane protein</topology>
    </subcellularLocation>
</comment>
<keyword evidence="11 15" id="KW-0472">Membrane</keyword>
<comment type="similarity">
    <text evidence="2 13">Belongs to the ATPase protein 8 family.</text>
</comment>
<name>A0A8K1NPD6_9MUSC</name>
<feature type="region of interest" description="Disordered" evidence="14">
    <location>
        <begin position="32"/>
        <end position="52"/>
    </location>
</feature>
<protein>
    <recommendedName>
        <fullName evidence="13">ATP synthase complex subunit 8</fullName>
    </recommendedName>
</protein>
<evidence type="ECO:0000256" key="13">
    <source>
        <dbReference type="RuleBase" id="RU003661"/>
    </source>
</evidence>
<evidence type="ECO:0000256" key="7">
    <source>
        <dbReference type="ARBA" id="ARBA00022781"/>
    </source>
</evidence>
<dbReference type="AlphaFoldDB" id="A0A8K1NPD6"/>
<comment type="function">
    <text evidence="12">Mitochondrial membrane ATP synthase (F(1)F(0) ATP synthase or Complex V) produces ATP from ADP in the presence of a proton gradient across the membrane which is generated by electron transport complexes of the respiratory chain. F-type ATPases consist of two structural domains, F(1) - containing the extramembraneous catalytic core and F(0) - containing the membrane proton channel, linked together by a central stalk and a peripheral stalk. During catalysis, ATP synthesis in the catalytic domain of F(1) is coupled via a rotary mechanism of the central stalk subunits to proton translocation. Part of the complex F(0) domain. Minor subunit located with subunit a in the membrane.</text>
</comment>
<dbReference type="GO" id="GO:0015986">
    <property type="term" value="P:proton motive force-driven ATP synthesis"/>
    <property type="evidence" value="ECO:0007669"/>
    <property type="project" value="InterPro"/>
</dbReference>
<evidence type="ECO:0000256" key="10">
    <source>
        <dbReference type="ARBA" id="ARBA00023128"/>
    </source>
</evidence>
<feature type="transmembrane region" description="Helical" evidence="15">
    <location>
        <begin position="7"/>
        <end position="29"/>
    </location>
</feature>
<keyword evidence="8 15" id="KW-1133">Transmembrane helix</keyword>
<proteinExistence type="inferred from homology"/>
<keyword evidence="6 13" id="KW-0812">Transmembrane</keyword>
<evidence type="ECO:0000256" key="2">
    <source>
        <dbReference type="ARBA" id="ARBA00008892"/>
    </source>
</evidence>